<feature type="binding site" evidence="1">
    <location>
        <position position="150"/>
    </location>
    <ligand>
        <name>Ni(2+)</name>
        <dbReference type="ChEBI" id="CHEBI:49786"/>
    </ligand>
</feature>
<dbReference type="Pfam" id="PF02829">
    <property type="entry name" value="3H"/>
    <property type="match status" value="1"/>
</dbReference>
<feature type="domain" description="Helix-turn-helix type 11" evidence="3">
    <location>
        <begin position="9"/>
        <end position="61"/>
    </location>
</feature>
<comment type="caution">
    <text evidence="4">The sequence shown here is derived from an EMBL/GenBank/DDBJ whole genome shotgun (WGS) entry which is preliminary data.</text>
</comment>
<dbReference type="InterPro" id="IPR036390">
    <property type="entry name" value="WH_DNA-bd_sf"/>
</dbReference>
<evidence type="ECO:0000313" key="4">
    <source>
        <dbReference type="EMBL" id="KGR74445.1"/>
    </source>
</evidence>
<dbReference type="Gene3D" id="3.30.1340.20">
    <property type="entry name" value="3H domain"/>
    <property type="match status" value="1"/>
</dbReference>
<evidence type="ECO:0000313" key="5">
    <source>
        <dbReference type="Proteomes" id="UP000030408"/>
    </source>
</evidence>
<dbReference type="STRING" id="1384057.CD33_15205"/>
<dbReference type="PIRSF" id="PIRSF037847">
    <property type="entry name" value="NiaR"/>
    <property type="match status" value="1"/>
</dbReference>
<dbReference type="Proteomes" id="UP000030408">
    <property type="component" value="Unassembled WGS sequence"/>
</dbReference>
<evidence type="ECO:0000259" key="2">
    <source>
        <dbReference type="Pfam" id="PF02829"/>
    </source>
</evidence>
<feature type="binding site" evidence="1">
    <location>
        <position position="89"/>
    </location>
    <ligand>
        <name>Ni(2+)</name>
        <dbReference type="ChEBI" id="CHEBI:49786"/>
    </ligand>
</feature>
<sequence length="177" mass="20078">MKKMLGEDRRLELLHILKSTNVPIRGTDLAKHANVSRQVIVNDMNLLKARNEPIIATSQGYMYLTREENTEIFERKIVCLHTAAQAEDEMLTIIDCGVTLKSVIIDHPVYGEITASMMLSNRHDVKSFLQRVKETNANYLSVLTDGTHLHEISASSNALLDRAVEMLRKKGYLVEEE</sequence>
<feature type="domain" description="3H" evidence="2">
    <location>
        <begin position="77"/>
        <end position="173"/>
    </location>
</feature>
<dbReference type="InterPro" id="IPR026043">
    <property type="entry name" value="NadR"/>
</dbReference>
<dbReference type="SUPFAM" id="SSF46785">
    <property type="entry name" value="Winged helix' DNA-binding domain"/>
    <property type="match status" value="1"/>
</dbReference>
<dbReference type="InterPro" id="IPR004173">
    <property type="entry name" value="3H_domain"/>
</dbReference>
<dbReference type="AlphaFoldDB" id="A0A0A3HTA2"/>
<feature type="binding site" evidence="1">
    <location>
        <position position="81"/>
    </location>
    <ligand>
        <name>Ni(2+)</name>
        <dbReference type="ChEBI" id="CHEBI:49786"/>
    </ligand>
</feature>
<dbReference type="PANTHER" id="PTHR40068">
    <property type="entry name" value="TRANSCRIPTION REPRESSOR NIAR-RELATED"/>
    <property type="match status" value="1"/>
</dbReference>
<dbReference type="InterPro" id="IPR036388">
    <property type="entry name" value="WH-like_DNA-bd_sf"/>
</dbReference>
<name>A0A0A3HTA2_9BACL</name>
<evidence type="ECO:0000256" key="1">
    <source>
        <dbReference type="PIRSR" id="PIRSR037847-1"/>
    </source>
</evidence>
<dbReference type="RefSeq" id="WP_036202273.1">
    <property type="nucleotide sequence ID" value="NZ_AVCY01000002.1"/>
</dbReference>
<dbReference type="InterPro" id="IPR035922">
    <property type="entry name" value="3H_dom_sf"/>
</dbReference>
<keyword evidence="5" id="KW-1185">Reference proteome</keyword>
<dbReference type="Gene3D" id="1.10.10.10">
    <property type="entry name" value="Winged helix-like DNA-binding domain superfamily/Winged helix DNA-binding domain"/>
    <property type="match status" value="1"/>
</dbReference>
<dbReference type="EMBL" id="JPVO01000054">
    <property type="protein sequence ID" value="KGR74445.1"/>
    <property type="molecule type" value="Genomic_DNA"/>
</dbReference>
<feature type="binding site" evidence="1">
    <location>
        <position position="148"/>
    </location>
    <ligand>
        <name>Ni(2+)</name>
        <dbReference type="ChEBI" id="CHEBI:49786"/>
    </ligand>
</feature>
<keyword evidence="1" id="KW-0479">Metal-binding</keyword>
<gene>
    <name evidence="4" type="ORF">CD33_15205</name>
</gene>
<keyword evidence="1" id="KW-0533">Nickel</keyword>
<dbReference type="SUPFAM" id="SSF75500">
    <property type="entry name" value="Putative transcriptional regulator TM1602, C-terminal domain"/>
    <property type="match status" value="1"/>
</dbReference>
<reference evidence="4 5" key="1">
    <citation type="submission" date="2014-02" db="EMBL/GenBank/DDBJ databases">
        <title>Draft genome sequence of Lysinibacillus sinduriensis JCM 15800.</title>
        <authorList>
            <person name="Zhang F."/>
            <person name="Wang G."/>
            <person name="Zhang L."/>
        </authorList>
    </citation>
    <scope>NUCLEOTIDE SEQUENCE [LARGE SCALE GENOMIC DNA]</scope>
    <source>
        <strain evidence="4 5">JCM 15800</strain>
    </source>
</reference>
<proteinExistence type="predicted"/>
<dbReference type="PANTHER" id="PTHR40068:SF1">
    <property type="entry name" value="TRANSCRIPTION REPRESSOR NIAR-RELATED"/>
    <property type="match status" value="1"/>
</dbReference>
<dbReference type="Pfam" id="PF08279">
    <property type="entry name" value="HTH_11"/>
    <property type="match status" value="1"/>
</dbReference>
<dbReference type="GO" id="GO:0046872">
    <property type="term" value="F:metal ion binding"/>
    <property type="evidence" value="ECO:0007669"/>
    <property type="project" value="UniProtKB-KW"/>
</dbReference>
<evidence type="ECO:0000259" key="3">
    <source>
        <dbReference type="Pfam" id="PF08279"/>
    </source>
</evidence>
<dbReference type="eggNOG" id="COG1827">
    <property type="taxonomic scope" value="Bacteria"/>
</dbReference>
<dbReference type="InterPro" id="IPR013196">
    <property type="entry name" value="HTH_11"/>
</dbReference>
<accession>A0A0A3HTA2</accession>
<protein>
    <submittedName>
        <fullName evidence="4">Transcriptional regulator</fullName>
    </submittedName>
</protein>
<dbReference type="OrthoDB" id="9792661at2"/>
<organism evidence="4 5">
    <name type="scientific">Ureibacillus sinduriensis BLB-1 = JCM 15800</name>
    <dbReference type="NCBI Taxonomy" id="1384057"/>
    <lineage>
        <taxon>Bacteria</taxon>
        <taxon>Bacillati</taxon>
        <taxon>Bacillota</taxon>
        <taxon>Bacilli</taxon>
        <taxon>Bacillales</taxon>
        <taxon>Caryophanaceae</taxon>
        <taxon>Ureibacillus</taxon>
    </lineage>
</organism>